<evidence type="ECO:0000313" key="3">
    <source>
        <dbReference type="Proteomes" id="UP000664940"/>
    </source>
</evidence>
<evidence type="ECO:0000313" key="2">
    <source>
        <dbReference type="EMBL" id="KAF6130810.1"/>
    </source>
</evidence>
<organism evidence="2 3">
    <name type="scientific">Phyllostomus discolor</name>
    <name type="common">pale spear-nosed bat</name>
    <dbReference type="NCBI Taxonomy" id="89673"/>
    <lineage>
        <taxon>Eukaryota</taxon>
        <taxon>Metazoa</taxon>
        <taxon>Chordata</taxon>
        <taxon>Craniata</taxon>
        <taxon>Vertebrata</taxon>
        <taxon>Euteleostomi</taxon>
        <taxon>Mammalia</taxon>
        <taxon>Eutheria</taxon>
        <taxon>Laurasiatheria</taxon>
        <taxon>Chiroptera</taxon>
        <taxon>Yangochiroptera</taxon>
        <taxon>Phyllostomidae</taxon>
        <taxon>Phyllostominae</taxon>
        <taxon>Phyllostomus</taxon>
    </lineage>
</organism>
<protein>
    <submittedName>
        <fullName evidence="2">Uncharacterized protein</fullName>
    </submittedName>
</protein>
<comment type="caution">
    <text evidence="2">The sequence shown here is derived from an EMBL/GenBank/DDBJ whole genome shotgun (WGS) entry which is preliminary data.</text>
</comment>
<feature type="region of interest" description="Disordered" evidence="1">
    <location>
        <begin position="94"/>
        <end position="121"/>
    </location>
</feature>
<proteinExistence type="predicted"/>
<dbReference type="EMBL" id="JABVXQ010000001">
    <property type="protein sequence ID" value="KAF6130810.1"/>
    <property type="molecule type" value="Genomic_DNA"/>
</dbReference>
<evidence type="ECO:0000256" key="1">
    <source>
        <dbReference type="SAM" id="MobiDB-lite"/>
    </source>
</evidence>
<dbReference type="Proteomes" id="UP000664940">
    <property type="component" value="Unassembled WGS sequence"/>
</dbReference>
<sequence length="145" mass="15959">MCLSVYTCVFLVPWTQLTEMGEDLYHRWGTRSLCKQAHGVPVLQTLTVRFSGLGFALGKYCVWHPFRTVKKMPSESTLLHFTCLPCRNSAYSRNKTVPSTKPHTLPSGTGDDGVGADASPAELNHSDVAGLEMAPDREWGGLQCT</sequence>
<gene>
    <name evidence="2" type="ORF">HJG60_007788</name>
</gene>
<dbReference type="AlphaFoldDB" id="A0A834ERK1"/>
<reference evidence="2 3" key="1">
    <citation type="journal article" date="2020" name="Nature">
        <title>Six reference-quality genomes reveal evolution of bat adaptations.</title>
        <authorList>
            <person name="Jebb D."/>
            <person name="Huang Z."/>
            <person name="Pippel M."/>
            <person name="Hughes G.M."/>
            <person name="Lavrichenko K."/>
            <person name="Devanna P."/>
            <person name="Winkler S."/>
            <person name="Jermiin L.S."/>
            <person name="Skirmuntt E.C."/>
            <person name="Katzourakis A."/>
            <person name="Burkitt-Gray L."/>
            <person name="Ray D.A."/>
            <person name="Sullivan K.A.M."/>
            <person name="Roscito J.G."/>
            <person name="Kirilenko B.M."/>
            <person name="Davalos L.M."/>
            <person name="Corthals A.P."/>
            <person name="Power M.L."/>
            <person name="Jones G."/>
            <person name="Ransome R.D."/>
            <person name="Dechmann D.K.N."/>
            <person name="Locatelli A.G."/>
            <person name="Puechmaille S.J."/>
            <person name="Fedrigo O."/>
            <person name="Jarvis E.D."/>
            <person name="Hiller M."/>
            <person name="Vernes S.C."/>
            <person name="Myers E.W."/>
            <person name="Teeling E.C."/>
        </authorList>
    </citation>
    <scope>NUCLEOTIDE SEQUENCE [LARGE SCALE GENOMIC DNA]</scope>
    <source>
        <strain evidence="2">Bat1K_MPI-CBG_1</strain>
    </source>
</reference>
<name>A0A834ERK1_9CHIR</name>
<accession>A0A834ERK1</accession>